<proteinExistence type="predicted"/>
<evidence type="ECO:0000313" key="4">
    <source>
        <dbReference type="EMBL" id="KDF00453.1"/>
    </source>
</evidence>
<evidence type="ECO:0000256" key="3">
    <source>
        <dbReference type="SAM" id="SignalP"/>
    </source>
</evidence>
<keyword evidence="2" id="KW-1133">Transmembrane helix</keyword>
<feature type="signal peptide" evidence="3">
    <location>
        <begin position="1"/>
        <end position="36"/>
    </location>
</feature>
<feature type="compositionally biased region" description="Basic and acidic residues" evidence="1">
    <location>
        <begin position="168"/>
        <end position="184"/>
    </location>
</feature>
<feature type="compositionally biased region" description="Low complexity" evidence="1">
    <location>
        <begin position="114"/>
        <end position="124"/>
    </location>
</feature>
<feature type="compositionally biased region" description="Acidic residues" evidence="1">
    <location>
        <begin position="80"/>
        <end position="103"/>
    </location>
</feature>
<keyword evidence="2" id="KW-0472">Membrane</keyword>
<accession>A0A064CNQ6</accession>
<feature type="region of interest" description="Disordered" evidence="1">
    <location>
        <begin position="41"/>
        <end position="227"/>
    </location>
</feature>
<keyword evidence="3" id="KW-0732">Signal</keyword>
<evidence type="ECO:0000256" key="1">
    <source>
        <dbReference type="SAM" id="MobiDB-lite"/>
    </source>
</evidence>
<reference evidence="4" key="1">
    <citation type="submission" date="2014-05" db="EMBL/GenBank/DDBJ databases">
        <title>Genome sequence of Mycobacterium aromaticivorans strain JS19b1T (= DSM 45407T).</title>
        <authorList>
            <person name="Kwak Y."/>
            <person name="Park G.-S."/>
            <person name="Li Q.X."/>
            <person name="Lee S.-E."/>
            <person name="Shin J.-H."/>
        </authorList>
    </citation>
    <scope>NUCLEOTIDE SEQUENCE [LARGE SCALE GENOMIC DNA]</scope>
    <source>
        <strain evidence="4">JS19b1</strain>
    </source>
</reference>
<dbReference type="STRING" id="1440774.Y900_016250"/>
<dbReference type="eggNOG" id="ENOG5030NSA">
    <property type="taxonomic scope" value="Bacteria"/>
</dbReference>
<gene>
    <name evidence="4" type="ORF">Y900_016250</name>
</gene>
<evidence type="ECO:0000313" key="5">
    <source>
        <dbReference type="Proteomes" id="UP000022835"/>
    </source>
</evidence>
<dbReference type="EMBL" id="JALN02000001">
    <property type="protein sequence ID" value="KDF00453.1"/>
    <property type="molecule type" value="Genomic_DNA"/>
</dbReference>
<name>A0A064CNQ6_9MYCO</name>
<organism evidence="4 5">
    <name type="scientific">Mycolicibacterium aromaticivorans JS19b1 = JCM 16368</name>
    <dbReference type="NCBI Taxonomy" id="1440774"/>
    <lineage>
        <taxon>Bacteria</taxon>
        <taxon>Bacillati</taxon>
        <taxon>Actinomycetota</taxon>
        <taxon>Actinomycetes</taxon>
        <taxon>Mycobacteriales</taxon>
        <taxon>Mycobacteriaceae</taxon>
        <taxon>Mycolicibacterium</taxon>
    </lineage>
</organism>
<keyword evidence="5" id="KW-1185">Reference proteome</keyword>
<keyword evidence="2" id="KW-0812">Transmembrane</keyword>
<sequence>MVSKGEVSVRRATAMFCYKPAAFTAAVALSMSTLFAGIPVSSADPDDGDGGSSYDDGGGYDDGGYDDSGAYDEGGVGFDDPGDVDDGGMDDAPEVDDPADEDAPNPPGEDQQEPEQAQQPTGEEPGAEDEHPDGEHPDGGPQEPSAPETHSPDDGANPTADPDDEPEAEPKPDTAEVPRDDGTTARRGRVVGPKTTTRGARAYANKVKSAVPRPARSRGGRLNSPVKKWNSRWTSYDRYYRPVFINPYQAPLQVVYESGGTPRTFTVPPLQRAVIDTPGPGVYSFTASTETGSAAPTNISVGSFSGGGFKPAPGQAPPQKPAPLNIIKNALVQVTFDQGTSAPFRVRTLTELGKDPAVGDATRVLLDGEIPAWGQWSKDEHGEALFQISRTQLLPGVDPPAQDPLPGYDIKLVAGQQAPQAPAQRHQNRTLLIGGGIAAVVVLAGVAITVVVVRRRRSGDQTANVDIADSGE</sequence>
<dbReference type="Proteomes" id="UP000022835">
    <property type="component" value="Unassembled WGS sequence"/>
</dbReference>
<feature type="chain" id="PRO_5039031585" evidence="3">
    <location>
        <begin position="37"/>
        <end position="472"/>
    </location>
</feature>
<protein>
    <submittedName>
        <fullName evidence="4">Uncharacterized protein</fullName>
    </submittedName>
</protein>
<dbReference type="AlphaFoldDB" id="A0A064CNQ6"/>
<evidence type="ECO:0000256" key="2">
    <source>
        <dbReference type="SAM" id="Phobius"/>
    </source>
</evidence>
<feature type="transmembrane region" description="Helical" evidence="2">
    <location>
        <begin position="431"/>
        <end position="453"/>
    </location>
</feature>
<comment type="caution">
    <text evidence="4">The sequence shown here is derived from an EMBL/GenBank/DDBJ whole genome shotgun (WGS) entry which is preliminary data.</text>
</comment>